<name>A0ABY5YB02_9FLAO</name>
<dbReference type="Gene3D" id="3.20.20.70">
    <property type="entry name" value="Aldolase class I"/>
    <property type="match status" value="1"/>
</dbReference>
<evidence type="ECO:0000256" key="1">
    <source>
        <dbReference type="ARBA" id="ARBA00004761"/>
    </source>
</evidence>
<proteinExistence type="inferred from homology"/>
<dbReference type="InterPro" id="IPR031338">
    <property type="entry name" value="KDPG/KHG_AS_2"/>
</dbReference>
<evidence type="ECO:0000256" key="4">
    <source>
        <dbReference type="ARBA" id="ARBA00023239"/>
    </source>
</evidence>
<dbReference type="Pfam" id="PF01081">
    <property type="entry name" value="Aldolase"/>
    <property type="match status" value="1"/>
</dbReference>
<dbReference type="InterPro" id="IPR000887">
    <property type="entry name" value="Aldlse_KDPG_KHG"/>
</dbReference>
<accession>A0ABY5YB02</accession>
<keyword evidence="4" id="KW-0456">Lyase</keyword>
<keyword evidence="5" id="KW-0119">Carbohydrate metabolism</keyword>
<dbReference type="Proteomes" id="UP001059209">
    <property type="component" value="Chromosome"/>
</dbReference>
<sequence>MKKEEVIRRIKREKIIAIVRLDSQGQVSPLIKILVENGISILEITSNTPGFTEEISKAKKSYPRTIIGAGTVLNPKIAEAAIKAGAQFLVTPNVNPGVIKIAKQHAIPVLMGAMTPTEIYNAIETGADFIKLFPAGNLGVVYFKALKSVFNQIDFFAVGGIDTSNIQEWLTSGVAGIGLGSALTKTNDNSHGIEKTIQQILHLSKTQ</sequence>
<dbReference type="InterPro" id="IPR013785">
    <property type="entry name" value="Aldolase_TIM"/>
</dbReference>
<evidence type="ECO:0000256" key="2">
    <source>
        <dbReference type="ARBA" id="ARBA00006906"/>
    </source>
</evidence>
<evidence type="ECO:0000313" key="6">
    <source>
        <dbReference type="EMBL" id="UWX56233.1"/>
    </source>
</evidence>
<dbReference type="NCBIfam" id="TIGR01182">
    <property type="entry name" value="eda"/>
    <property type="match status" value="1"/>
</dbReference>
<dbReference type="PANTHER" id="PTHR30246:SF1">
    <property type="entry name" value="2-DEHYDRO-3-DEOXY-6-PHOSPHOGALACTONATE ALDOLASE-RELATED"/>
    <property type="match status" value="1"/>
</dbReference>
<evidence type="ECO:0000256" key="3">
    <source>
        <dbReference type="ARBA" id="ARBA00011233"/>
    </source>
</evidence>
<dbReference type="CDD" id="cd00452">
    <property type="entry name" value="KDPG_aldolase"/>
    <property type="match status" value="1"/>
</dbReference>
<reference evidence="6" key="1">
    <citation type="submission" date="2022-09" db="EMBL/GenBank/DDBJ databases">
        <title>Maribacter litopenaei sp. nov., isolated from the intestinal tract of the Pacific White Shrimp, Litopenaeus vannamei.</title>
        <authorList>
            <person name="Kim S.Y."/>
            <person name="Hwang C.Y."/>
        </authorList>
    </citation>
    <scope>NUCLEOTIDE SEQUENCE</scope>
    <source>
        <strain evidence="6">HL-LV01</strain>
    </source>
</reference>
<protein>
    <submittedName>
        <fullName evidence="6">Bifunctional 4-hydroxy-2-oxoglutarate aldolase/2-dehydro-3-deoxy-phosphogluconate aldolase</fullName>
    </submittedName>
</protein>
<keyword evidence="7" id="KW-1185">Reference proteome</keyword>
<dbReference type="PANTHER" id="PTHR30246">
    <property type="entry name" value="2-KETO-3-DEOXY-6-PHOSPHOGLUCONATE ALDOLASE"/>
    <property type="match status" value="1"/>
</dbReference>
<dbReference type="SUPFAM" id="SSF51569">
    <property type="entry name" value="Aldolase"/>
    <property type="match status" value="1"/>
</dbReference>
<dbReference type="PROSITE" id="PS00160">
    <property type="entry name" value="ALDOLASE_KDPG_KHG_2"/>
    <property type="match status" value="1"/>
</dbReference>
<evidence type="ECO:0000313" key="7">
    <source>
        <dbReference type="Proteomes" id="UP001059209"/>
    </source>
</evidence>
<dbReference type="EMBL" id="CP104205">
    <property type="protein sequence ID" value="UWX56233.1"/>
    <property type="molecule type" value="Genomic_DNA"/>
</dbReference>
<comment type="subunit">
    <text evidence="3">Homotrimer.</text>
</comment>
<comment type="similarity">
    <text evidence="2">Belongs to the KHG/KDPG aldolase family.</text>
</comment>
<gene>
    <name evidence="6" type="ORF">NYZ99_08345</name>
</gene>
<dbReference type="RefSeq" id="WP_260574829.1">
    <property type="nucleotide sequence ID" value="NZ_CP104205.1"/>
</dbReference>
<comment type="pathway">
    <text evidence="1">Carbohydrate acid metabolism.</text>
</comment>
<evidence type="ECO:0000256" key="5">
    <source>
        <dbReference type="ARBA" id="ARBA00023277"/>
    </source>
</evidence>
<organism evidence="6 7">
    <name type="scientific">Maribacter litopenaei</name>
    <dbReference type="NCBI Taxonomy" id="2976127"/>
    <lineage>
        <taxon>Bacteria</taxon>
        <taxon>Pseudomonadati</taxon>
        <taxon>Bacteroidota</taxon>
        <taxon>Flavobacteriia</taxon>
        <taxon>Flavobacteriales</taxon>
        <taxon>Flavobacteriaceae</taxon>
        <taxon>Maribacter</taxon>
    </lineage>
</organism>